<dbReference type="InterPro" id="IPR011057">
    <property type="entry name" value="Mss4-like_sf"/>
</dbReference>
<reference evidence="6 7" key="1">
    <citation type="submission" date="2016-11" db="EMBL/GenBank/DDBJ databases">
        <title>Sphingorhabdus sp. LPB0140, isolated from marine environment.</title>
        <authorList>
            <person name="Kim E."/>
            <person name="Yi H."/>
        </authorList>
    </citation>
    <scope>NUCLEOTIDE SEQUENCE [LARGE SCALE GENOMIC DNA]</scope>
    <source>
        <strain evidence="6 7">LPB0140</strain>
    </source>
</reference>
<dbReference type="Gene3D" id="2.170.150.20">
    <property type="entry name" value="Peptide methionine sulfoxide reductase"/>
    <property type="match status" value="1"/>
</dbReference>
<dbReference type="GO" id="GO:0030091">
    <property type="term" value="P:protein repair"/>
    <property type="evidence" value="ECO:0007669"/>
    <property type="project" value="InterPro"/>
</dbReference>
<accession>A0A1L3JEA9</accession>
<dbReference type="KEGG" id="sphl:LPB140_01295"/>
<evidence type="ECO:0000313" key="6">
    <source>
        <dbReference type="EMBL" id="APG63456.1"/>
    </source>
</evidence>
<dbReference type="AlphaFoldDB" id="A0A1L3JEA9"/>
<evidence type="ECO:0000256" key="3">
    <source>
        <dbReference type="ARBA" id="ARBA00048488"/>
    </source>
</evidence>
<evidence type="ECO:0000256" key="1">
    <source>
        <dbReference type="ARBA" id="ARBA00012499"/>
    </source>
</evidence>
<sequence length="163" mass="18016">MHRRNIIAGGSILLATGAFFGFGIFRNNQAAAKPAFPYQKSDAAWRRDLSRAQYDVLRQEETERAFSSPLNNEKRKGTYVCAGCSQQIYRSNDKYDSGTGWPSFIRPISGKVATKTDYSIGLPRTEVHCARCGGHLGHVFDDGPKPTGKRYCMNGAAMKFIAA</sequence>
<evidence type="ECO:0000256" key="4">
    <source>
        <dbReference type="SAM" id="Phobius"/>
    </source>
</evidence>
<proteinExistence type="predicted"/>
<keyword evidence="4" id="KW-0472">Membrane</keyword>
<dbReference type="Proteomes" id="UP000242561">
    <property type="component" value="Chromosome"/>
</dbReference>
<dbReference type="PANTHER" id="PTHR10173">
    <property type="entry name" value="METHIONINE SULFOXIDE REDUCTASE"/>
    <property type="match status" value="1"/>
</dbReference>
<keyword evidence="4" id="KW-1133">Transmembrane helix</keyword>
<protein>
    <recommendedName>
        <fullName evidence="1">peptide-methionine (R)-S-oxide reductase</fullName>
        <ecNumber evidence="1">1.8.4.12</ecNumber>
    </recommendedName>
</protein>
<dbReference type="EC" id="1.8.4.12" evidence="1"/>
<feature type="domain" description="MsrB" evidence="5">
    <location>
        <begin position="42"/>
        <end position="163"/>
    </location>
</feature>
<evidence type="ECO:0000256" key="2">
    <source>
        <dbReference type="ARBA" id="ARBA00023002"/>
    </source>
</evidence>
<dbReference type="Pfam" id="PF01641">
    <property type="entry name" value="SelR"/>
    <property type="match status" value="1"/>
</dbReference>
<dbReference type="SUPFAM" id="SSF51316">
    <property type="entry name" value="Mss4-like"/>
    <property type="match status" value="1"/>
</dbReference>
<gene>
    <name evidence="6" type="ORF">LPB140_01295</name>
</gene>
<comment type="catalytic activity">
    <reaction evidence="3">
        <text>L-methionyl-[protein] + [thioredoxin]-disulfide + H2O = L-methionyl-(R)-S-oxide-[protein] + [thioredoxin]-dithiol</text>
        <dbReference type="Rhea" id="RHEA:24164"/>
        <dbReference type="Rhea" id="RHEA-COMP:10698"/>
        <dbReference type="Rhea" id="RHEA-COMP:10700"/>
        <dbReference type="Rhea" id="RHEA-COMP:12313"/>
        <dbReference type="Rhea" id="RHEA-COMP:12314"/>
        <dbReference type="ChEBI" id="CHEBI:15377"/>
        <dbReference type="ChEBI" id="CHEBI:16044"/>
        <dbReference type="ChEBI" id="CHEBI:29950"/>
        <dbReference type="ChEBI" id="CHEBI:45764"/>
        <dbReference type="ChEBI" id="CHEBI:50058"/>
        <dbReference type="EC" id="1.8.4.12"/>
    </reaction>
</comment>
<keyword evidence="2" id="KW-0560">Oxidoreductase</keyword>
<dbReference type="GO" id="GO:0005737">
    <property type="term" value="C:cytoplasm"/>
    <property type="evidence" value="ECO:0007669"/>
    <property type="project" value="TreeGrafter"/>
</dbReference>
<keyword evidence="7" id="KW-1185">Reference proteome</keyword>
<feature type="transmembrane region" description="Helical" evidence="4">
    <location>
        <begin position="6"/>
        <end position="25"/>
    </location>
</feature>
<evidence type="ECO:0000259" key="5">
    <source>
        <dbReference type="PROSITE" id="PS51790"/>
    </source>
</evidence>
<dbReference type="GO" id="GO:0033743">
    <property type="term" value="F:peptide-methionine (R)-S-oxide reductase activity"/>
    <property type="evidence" value="ECO:0007669"/>
    <property type="project" value="UniProtKB-EC"/>
</dbReference>
<dbReference type="PROSITE" id="PS51790">
    <property type="entry name" value="MSRB"/>
    <property type="match status" value="1"/>
</dbReference>
<dbReference type="InterPro" id="IPR028427">
    <property type="entry name" value="Met_Sox_Rdtase_MsrB"/>
</dbReference>
<evidence type="ECO:0000313" key="7">
    <source>
        <dbReference type="Proteomes" id="UP000242561"/>
    </source>
</evidence>
<organism evidence="6 7">
    <name type="scientific">Sphingorhabdus lutea</name>
    <dbReference type="NCBI Taxonomy" id="1913578"/>
    <lineage>
        <taxon>Bacteria</taxon>
        <taxon>Pseudomonadati</taxon>
        <taxon>Pseudomonadota</taxon>
        <taxon>Alphaproteobacteria</taxon>
        <taxon>Sphingomonadales</taxon>
        <taxon>Sphingomonadaceae</taxon>
        <taxon>Sphingorhabdus</taxon>
    </lineage>
</organism>
<dbReference type="NCBIfam" id="TIGR00357">
    <property type="entry name" value="peptide-methionine (R)-S-oxide reductase MsrB"/>
    <property type="match status" value="1"/>
</dbReference>
<dbReference type="PANTHER" id="PTHR10173:SF57">
    <property type="entry name" value="PEPTIDE-METHIONINE (R)-S-OXIDE REDUCTASE"/>
    <property type="match status" value="1"/>
</dbReference>
<dbReference type="EMBL" id="CP018154">
    <property type="protein sequence ID" value="APG63456.1"/>
    <property type="molecule type" value="Genomic_DNA"/>
</dbReference>
<name>A0A1L3JEA9_9SPHN</name>
<dbReference type="GO" id="GO:0006979">
    <property type="term" value="P:response to oxidative stress"/>
    <property type="evidence" value="ECO:0007669"/>
    <property type="project" value="InterPro"/>
</dbReference>
<keyword evidence="4" id="KW-0812">Transmembrane</keyword>
<dbReference type="InterPro" id="IPR002579">
    <property type="entry name" value="Met_Sox_Rdtase_MsrB_dom"/>
</dbReference>
<dbReference type="STRING" id="1913578.LPB140_01295"/>